<evidence type="ECO:0008006" key="4">
    <source>
        <dbReference type="Google" id="ProtNLM"/>
    </source>
</evidence>
<keyword evidence="1" id="KW-0812">Transmembrane</keyword>
<dbReference type="EMBL" id="MHUZ01000034">
    <property type="protein sequence ID" value="OHA84836.1"/>
    <property type="molecule type" value="Genomic_DNA"/>
</dbReference>
<dbReference type="NCBIfam" id="TIGR02532">
    <property type="entry name" value="IV_pilin_GFxxxE"/>
    <property type="match status" value="1"/>
</dbReference>
<protein>
    <recommendedName>
        <fullName evidence="4">Type II secretion system protein J</fullName>
    </recommendedName>
</protein>
<evidence type="ECO:0000256" key="1">
    <source>
        <dbReference type="SAM" id="Phobius"/>
    </source>
</evidence>
<dbReference type="InterPro" id="IPR012902">
    <property type="entry name" value="N_methyl_site"/>
</dbReference>
<evidence type="ECO:0000313" key="3">
    <source>
        <dbReference type="Proteomes" id="UP000178168"/>
    </source>
</evidence>
<keyword evidence="1" id="KW-0472">Membrane</keyword>
<feature type="transmembrane region" description="Helical" evidence="1">
    <location>
        <begin position="20"/>
        <end position="44"/>
    </location>
</feature>
<comment type="caution">
    <text evidence="2">The sequence shown here is derived from an EMBL/GenBank/DDBJ whole genome shotgun (WGS) entry which is preliminary data.</text>
</comment>
<name>A0A1G2SIH1_9BACT</name>
<dbReference type="AlphaFoldDB" id="A0A1G2SIH1"/>
<evidence type="ECO:0000313" key="2">
    <source>
        <dbReference type="EMBL" id="OHA84836.1"/>
    </source>
</evidence>
<proteinExistence type="predicted"/>
<organism evidence="2 3">
    <name type="scientific">Candidatus Yonathbacteria bacterium RIFOXYD1_FULL_52_36</name>
    <dbReference type="NCBI Taxonomy" id="1802730"/>
    <lineage>
        <taxon>Bacteria</taxon>
        <taxon>Candidatus Yonathiibacteriota</taxon>
    </lineage>
</organism>
<sequence>MSMKFLRNILNKEEKGFTLVELIVSMGLFTVVIFGTTSVLLVMLDANRKAQSMRGVMEGLNFALDDVGRSVRVGKEFQCLGQSEVPPLYTTPRNTAVFKAETDAAAGCWGISIQLDYGVVTYYRLGNGIRKTLVRSDGSVEYAGLLLTPPEIVANTITFHVIGNQTGDQPRVLLRIVGIAGFGDSQSTFNIQTAVTARLPNAQ</sequence>
<keyword evidence="1" id="KW-1133">Transmembrane helix</keyword>
<accession>A0A1G2SIH1</accession>
<reference evidence="2 3" key="1">
    <citation type="journal article" date="2016" name="Nat. Commun.">
        <title>Thousands of microbial genomes shed light on interconnected biogeochemical processes in an aquifer system.</title>
        <authorList>
            <person name="Anantharaman K."/>
            <person name="Brown C.T."/>
            <person name="Hug L.A."/>
            <person name="Sharon I."/>
            <person name="Castelle C.J."/>
            <person name="Probst A.J."/>
            <person name="Thomas B.C."/>
            <person name="Singh A."/>
            <person name="Wilkins M.J."/>
            <person name="Karaoz U."/>
            <person name="Brodie E.L."/>
            <person name="Williams K.H."/>
            <person name="Hubbard S.S."/>
            <person name="Banfield J.F."/>
        </authorList>
    </citation>
    <scope>NUCLEOTIDE SEQUENCE [LARGE SCALE GENOMIC DNA]</scope>
</reference>
<dbReference type="Pfam" id="PF07963">
    <property type="entry name" value="N_methyl"/>
    <property type="match status" value="1"/>
</dbReference>
<dbReference type="Proteomes" id="UP000178168">
    <property type="component" value="Unassembled WGS sequence"/>
</dbReference>
<gene>
    <name evidence="2" type="ORF">A2591_00700</name>
</gene>
<dbReference type="STRING" id="1802730.A2591_00700"/>